<name>A0A2X0QKD7_BROTH</name>
<gene>
    <name evidence="1" type="ORF">BTBSAS_260015</name>
</gene>
<sequence length="83" mass="10004">MEKYKNTYLILKRERKNFSEVIDIYNADFIIEKGTECKSLDSFLPNGKELTKLVDDLEKQHENKTITIHYDINLMEMDFYIHK</sequence>
<evidence type="ECO:0000313" key="2">
    <source>
        <dbReference type="Proteomes" id="UP000270190"/>
    </source>
</evidence>
<dbReference type="EMBL" id="OUNC01000019">
    <property type="protein sequence ID" value="SPP28633.1"/>
    <property type="molecule type" value="Genomic_DNA"/>
</dbReference>
<accession>A0A2X0QKD7</accession>
<proteinExistence type="predicted"/>
<dbReference type="RefSeq" id="WP_120487857.1">
    <property type="nucleotide sequence ID" value="NZ_OUNC01000019.1"/>
</dbReference>
<protein>
    <submittedName>
        <fullName evidence="1">Uncharacterized protein</fullName>
    </submittedName>
</protein>
<reference evidence="2" key="1">
    <citation type="submission" date="2018-04" db="EMBL/GenBank/DDBJ databases">
        <authorList>
            <person name="Illikoud N."/>
        </authorList>
    </citation>
    <scope>NUCLEOTIDE SEQUENCE [LARGE SCALE GENOMIC DNA]</scope>
</reference>
<dbReference type="AlphaFoldDB" id="A0A2X0QKD7"/>
<evidence type="ECO:0000313" key="1">
    <source>
        <dbReference type="EMBL" id="SPP28633.1"/>
    </source>
</evidence>
<dbReference type="Proteomes" id="UP000270190">
    <property type="component" value="Unassembled WGS sequence"/>
</dbReference>
<organism evidence="1 2">
    <name type="scientific">Brochothrix thermosphacta</name>
    <name type="common">Microbacterium thermosphactum</name>
    <dbReference type="NCBI Taxonomy" id="2756"/>
    <lineage>
        <taxon>Bacteria</taxon>
        <taxon>Bacillati</taxon>
        <taxon>Bacillota</taxon>
        <taxon>Bacilli</taxon>
        <taxon>Bacillales</taxon>
        <taxon>Listeriaceae</taxon>
        <taxon>Brochothrix</taxon>
    </lineage>
</organism>